<dbReference type="InterPro" id="IPR041916">
    <property type="entry name" value="Anti_sigma_zinc_sf"/>
</dbReference>
<organism evidence="4 5">
    <name type="scientific">Kitasatospora kazusensis</name>
    <dbReference type="NCBI Taxonomy" id="407974"/>
    <lineage>
        <taxon>Bacteria</taxon>
        <taxon>Bacillati</taxon>
        <taxon>Actinomycetota</taxon>
        <taxon>Actinomycetes</taxon>
        <taxon>Kitasatosporales</taxon>
        <taxon>Streptomycetaceae</taxon>
        <taxon>Kitasatospora</taxon>
    </lineage>
</organism>
<gene>
    <name evidence="4" type="ORF">GCM10009760_11910</name>
</gene>
<accession>A0ABP5KR86</accession>
<proteinExistence type="predicted"/>
<feature type="region of interest" description="Disordered" evidence="3">
    <location>
        <begin position="209"/>
        <end position="256"/>
    </location>
</feature>
<keyword evidence="2" id="KW-0804">Transcription</keyword>
<comment type="caution">
    <text evidence="4">The sequence shown here is derived from an EMBL/GenBank/DDBJ whole genome shotgun (WGS) entry which is preliminary data.</text>
</comment>
<evidence type="ECO:0000313" key="4">
    <source>
        <dbReference type="EMBL" id="GAA2134498.1"/>
    </source>
</evidence>
<dbReference type="RefSeq" id="WP_344461457.1">
    <property type="nucleotide sequence ID" value="NZ_BAAANT010000004.1"/>
</dbReference>
<dbReference type="EMBL" id="BAAANT010000004">
    <property type="protein sequence ID" value="GAA2134498.1"/>
    <property type="molecule type" value="Genomic_DNA"/>
</dbReference>
<evidence type="ECO:0000256" key="1">
    <source>
        <dbReference type="ARBA" id="ARBA00023015"/>
    </source>
</evidence>
<name>A0ABP5KR86_9ACTN</name>
<feature type="compositionally biased region" description="Low complexity" evidence="3">
    <location>
        <begin position="103"/>
        <end position="125"/>
    </location>
</feature>
<reference evidence="5" key="1">
    <citation type="journal article" date="2019" name="Int. J. Syst. Evol. Microbiol.">
        <title>The Global Catalogue of Microorganisms (GCM) 10K type strain sequencing project: providing services to taxonomists for standard genome sequencing and annotation.</title>
        <authorList>
            <consortium name="The Broad Institute Genomics Platform"/>
            <consortium name="The Broad Institute Genome Sequencing Center for Infectious Disease"/>
            <person name="Wu L."/>
            <person name="Ma J."/>
        </authorList>
    </citation>
    <scope>NUCLEOTIDE SEQUENCE [LARGE SCALE GENOMIC DNA]</scope>
    <source>
        <strain evidence="5">JCM 14560</strain>
    </source>
</reference>
<feature type="region of interest" description="Disordered" evidence="3">
    <location>
        <begin position="168"/>
        <end position="194"/>
    </location>
</feature>
<keyword evidence="1" id="KW-0805">Transcription regulation</keyword>
<evidence type="ECO:0000313" key="5">
    <source>
        <dbReference type="Proteomes" id="UP001422759"/>
    </source>
</evidence>
<feature type="region of interest" description="Disordered" evidence="3">
    <location>
        <begin position="95"/>
        <end position="144"/>
    </location>
</feature>
<sequence length="322" mass="32310">MTPHAPSWSAADGSFPHPDIDLLADLSEGLVGPADLPALQEHLDRCEECADTLAALTEVRELLGSVDTPPMPADVAARIDSALAAEAAAAAAAREAAEESGNAPEAVRAPVPAAPAPLSGALAPPNRRSEGTGPGRPRSRRRRILVGTAAVLTTLGLAALLVRQTDPAGQHPSASAAADSSVGRPGTTADGPVYQDGLLTAQIQQLLAASGTPKAPSQRAESFHAEPRPAASPKPDTTGPDSAPPTTAFGGSPAGALPDCLPAATGHGAEAPLAVGHGRYGPADVTALVYPLPGRPGELDVYLVTSGCPGATVVLHRTVPSR</sequence>
<evidence type="ECO:0000256" key="2">
    <source>
        <dbReference type="ARBA" id="ARBA00023163"/>
    </source>
</evidence>
<keyword evidence="5" id="KW-1185">Reference proteome</keyword>
<evidence type="ECO:0000256" key="3">
    <source>
        <dbReference type="SAM" id="MobiDB-lite"/>
    </source>
</evidence>
<evidence type="ECO:0008006" key="6">
    <source>
        <dbReference type="Google" id="ProtNLM"/>
    </source>
</evidence>
<dbReference type="Gene3D" id="1.10.10.1320">
    <property type="entry name" value="Anti-sigma factor, zinc-finger domain"/>
    <property type="match status" value="1"/>
</dbReference>
<dbReference type="Proteomes" id="UP001422759">
    <property type="component" value="Unassembled WGS sequence"/>
</dbReference>
<protein>
    <recommendedName>
        <fullName evidence="6">Zinc finger protein</fullName>
    </recommendedName>
</protein>